<dbReference type="SMART" id="SM00493">
    <property type="entry name" value="TOPRIM"/>
    <property type="match status" value="1"/>
</dbReference>
<dbReference type="CDD" id="cd01025">
    <property type="entry name" value="TOPRIM_recR"/>
    <property type="match status" value="1"/>
</dbReference>
<dbReference type="PANTHER" id="PTHR30446">
    <property type="entry name" value="RECOMBINATION PROTEIN RECR"/>
    <property type="match status" value="1"/>
</dbReference>
<dbReference type="InterPro" id="IPR015967">
    <property type="entry name" value="Rcmb_RecR_Znf"/>
</dbReference>
<dbReference type="PROSITE" id="PS01300">
    <property type="entry name" value="RECR"/>
    <property type="match status" value="1"/>
</dbReference>
<proteinExistence type="inferred from homology"/>
<dbReference type="PANTHER" id="PTHR30446:SF0">
    <property type="entry name" value="RECOMBINATION PROTEIN RECR"/>
    <property type="match status" value="1"/>
</dbReference>
<organism evidence="9">
    <name type="scientific">Candidatus Tisiphia endosymbiont of Sergentomyia squamirostris</name>
    <dbReference type="NCBI Taxonomy" id="3113639"/>
    <lineage>
        <taxon>Bacteria</taxon>
        <taxon>Pseudomonadati</taxon>
        <taxon>Pseudomonadota</taxon>
        <taxon>Alphaproteobacteria</taxon>
        <taxon>Rickettsiales</taxon>
        <taxon>Rickettsiaceae</taxon>
        <taxon>Rickettsieae</taxon>
        <taxon>Candidatus Tisiphia</taxon>
    </lineage>
</organism>
<evidence type="ECO:0000313" key="9">
    <source>
        <dbReference type="EMBL" id="BFD45743.1"/>
    </source>
</evidence>
<feature type="domain" description="Toprim" evidence="8">
    <location>
        <begin position="80"/>
        <end position="175"/>
    </location>
</feature>
<comment type="similarity">
    <text evidence="7">Belongs to the RecR family.</text>
</comment>
<dbReference type="Gene3D" id="3.40.1360.10">
    <property type="match status" value="1"/>
</dbReference>
<dbReference type="Gene3D" id="1.10.8.420">
    <property type="entry name" value="RecR Domain 1"/>
    <property type="match status" value="1"/>
</dbReference>
<dbReference type="GO" id="GO:0006281">
    <property type="term" value="P:DNA repair"/>
    <property type="evidence" value="ECO:0007669"/>
    <property type="project" value="UniProtKB-UniRule"/>
</dbReference>
<dbReference type="GO" id="GO:0008270">
    <property type="term" value="F:zinc ion binding"/>
    <property type="evidence" value="ECO:0007669"/>
    <property type="project" value="UniProtKB-KW"/>
</dbReference>
<accession>A0AAT9G7E9</accession>
<keyword evidence="3 7" id="KW-0863">Zinc-finger</keyword>
<dbReference type="HAMAP" id="MF_00017">
    <property type="entry name" value="RecR"/>
    <property type="match status" value="1"/>
</dbReference>
<dbReference type="Pfam" id="PF13662">
    <property type="entry name" value="Toprim_4"/>
    <property type="match status" value="1"/>
</dbReference>
<name>A0AAT9G7E9_9RICK</name>
<evidence type="ECO:0000256" key="7">
    <source>
        <dbReference type="HAMAP-Rule" id="MF_00017"/>
    </source>
</evidence>
<dbReference type="Pfam" id="PF21175">
    <property type="entry name" value="RecR_C"/>
    <property type="match status" value="1"/>
</dbReference>
<evidence type="ECO:0000256" key="6">
    <source>
        <dbReference type="ARBA" id="ARBA00023204"/>
    </source>
</evidence>
<dbReference type="InterPro" id="IPR000093">
    <property type="entry name" value="DNA_Rcmb_RecR"/>
</dbReference>
<dbReference type="Pfam" id="PF21176">
    <property type="entry name" value="RecR_HhH"/>
    <property type="match status" value="1"/>
</dbReference>
<dbReference type="SUPFAM" id="SSF111304">
    <property type="entry name" value="Recombination protein RecR"/>
    <property type="match status" value="1"/>
</dbReference>
<dbReference type="InterPro" id="IPR023627">
    <property type="entry name" value="Rcmb_RecR"/>
</dbReference>
<feature type="zinc finger region" description="C4-type" evidence="7">
    <location>
        <begin position="57"/>
        <end position="72"/>
    </location>
</feature>
<keyword evidence="1 7" id="KW-0479">Metal-binding</keyword>
<dbReference type="Gene3D" id="6.10.250.240">
    <property type="match status" value="1"/>
</dbReference>
<evidence type="ECO:0000256" key="2">
    <source>
        <dbReference type="ARBA" id="ARBA00022763"/>
    </source>
</evidence>
<keyword evidence="6 7" id="KW-0234">DNA repair</keyword>
<sequence>MNKLNEIDQLIYLFSKLPSLGQRSARRIVLHLLQEKDVRLKGLISALSYVDNNVVKCDICGNIDSHHICRVCSSDDRNKSIIAVVETVTELWAIERSGIFNGYYHVLGHNLSTSNSHNSKALRLPKLLARCQENNINEIIIATNSTLEGQTTAYFITEYFKDYTIKISRLASGIPIGGELDYLDEGTLSAAITLRQPFD</sequence>
<dbReference type="InterPro" id="IPR006171">
    <property type="entry name" value="TOPRIM_dom"/>
</dbReference>
<evidence type="ECO:0000259" key="8">
    <source>
        <dbReference type="PROSITE" id="PS50880"/>
    </source>
</evidence>
<dbReference type="PROSITE" id="PS50880">
    <property type="entry name" value="TOPRIM"/>
    <property type="match status" value="1"/>
</dbReference>
<keyword evidence="2 7" id="KW-0227">DNA damage</keyword>
<dbReference type="NCBIfam" id="TIGR00615">
    <property type="entry name" value="recR"/>
    <property type="match status" value="1"/>
</dbReference>
<keyword evidence="5 7" id="KW-0233">DNA recombination</keyword>
<dbReference type="InterPro" id="IPR034137">
    <property type="entry name" value="TOPRIM_RecR"/>
</dbReference>
<evidence type="ECO:0000256" key="5">
    <source>
        <dbReference type="ARBA" id="ARBA00023172"/>
    </source>
</evidence>
<dbReference type="GO" id="GO:0006310">
    <property type="term" value="P:DNA recombination"/>
    <property type="evidence" value="ECO:0007669"/>
    <property type="project" value="UniProtKB-UniRule"/>
</dbReference>
<evidence type="ECO:0000256" key="1">
    <source>
        <dbReference type="ARBA" id="ARBA00022723"/>
    </source>
</evidence>
<keyword evidence="4 7" id="KW-0862">Zinc</keyword>
<dbReference type="EMBL" id="AP029170">
    <property type="protein sequence ID" value="BFD45743.1"/>
    <property type="molecule type" value="Genomic_DNA"/>
</dbReference>
<evidence type="ECO:0000256" key="3">
    <source>
        <dbReference type="ARBA" id="ARBA00022771"/>
    </source>
</evidence>
<dbReference type="GO" id="GO:0003677">
    <property type="term" value="F:DNA binding"/>
    <property type="evidence" value="ECO:0007669"/>
    <property type="project" value="UniProtKB-UniRule"/>
</dbReference>
<comment type="function">
    <text evidence="7">May play a role in DNA repair. It seems to be involved in an RecBC-independent recombinational process of DNA repair. It may act with RecF and RecO.</text>
</comment>
<protein>
    <recommendedName>
        <fullName evidence="7">Recombination protein RecR</fullName>
    </recommendedName>
</protein>
<gene>
    <name evidence="7 9" type="primary">recR</name>
    <name evidence="9" type="ORF">DMENIID0002_03890</name>
</gene>
<reference evidence="9" key="1">
    <citation type="submission" date="2024-01" db="EMBL/GenBank/DDBJ databases">
        <title>Sequencing the genomes of a sandfly, Sergentomyia squamirostris, and its two endosymbionts.</title>
        <authorList>
            <person name="Itokawa K."/>
            <person name="Sanjoba C."/>
        </authorList>
    </citation>
    <scope>NUCLEOTIDE SEQUENCE</scope>
    <source>
        <strain evidence="9">RiSSQ</strain>
    </source>
</reference>
<dbReference type="AlphaFoldDB" id="A0AAT9G7E9"/>
<evidence type="ECO:0000256" key="4">
    <source>
        <dbReference type="ARBA" id="ARBA00022833"/>
    </source>
</evidence>